<evidence type="ECO:0000256" key="1">
    <source>
        <dbReference type="ARBA" id="ARBA00004651"/>
    </source>
</evidence>
<feature type="transmembrane region" description="Helical" evidence="6">
    <location>
        <begin position="76"/>
        <end position="98"/>
    </location>
</feature>
<dbReference type="Proteomes" id="UP000334820">
    <property type="component" value="Unassembled WGS sequence"/>
</dbReference>
<comment type="caution">
    <text evidence="8">The sequence shown here is derived from an EMBL/GenBank/DDBJ whole genome shotgun (WGS) entry which is preliminary data.</text>
</comment>
<protein>
    <submittedName>
        <fullName evidence="8">MFS transporter</fullName>
    </submittedName>
</protein>
<dbReference type="GO" id="GO:0022857">
    <property type="term" value="F:transmembrane transporter activity"/>
    <property type="evidence" value="ECO:0007669"/>
    <property type="project" value="InterPro"/>
</dbReference>
<feature type="transmembrane region" description="Helical" evidence="6">
    <location>
        <begin position="35"/>
        <end position="56"/>
    </location>
</feature>
<dbReference type="InterPro" id="IPR036259">
    <property type="entry name" value="MFS_trans_sf"/>
</dbReference>
<accession>A0A5J4K8J5</accession>
<reference evidence="8 9" key="1">
    <citation type="journal article" date="2019" name="Int. J. Syst. Evol. Microbiol.">
        <title>Thermogemmatispora aurantia sp. nov. and Thermogemmatispora argillosa sp. nov., within the class Ktedonobacteria, and emended description of the genus Thermogemmatispora.</title>
        <authorList>
            <person name="Zheng Y."/>
            <person name="Wang C.M."/>
            <person name="Sakai Y."/>
            <person name="Abe K."/>
            <person name="Yokota A."/>
            <person name="Yabe S."/>
        </authorList>
    </citation>
    <scope>NUCLEOTIDE SEQUENCE [LARGE SCALE GENOMIC DNA]</scope>
    <source>
        <strain evidence="8 9">A1-2</strain>
    </source>
</reference>
<organism evidence="8 9">
    <name type="scientific">Thermogemmatispora aurantia</name>
    <dbReference type="NCBI Taxonomy" id="2045279"/>
    <lineage>
        <taxon>Bacteria</taxon>
        <taxon>Bacillati</taxon>
        <taxon>Chloroflexota</taxon>
        <taxon>Ktedonobacteria</taxon>
        <taxon>Thermogemmatisporales</taxon>
        <taxon>Thermogemmatisporaceae</taxon>
        <taxon>Thermogemmatispora</taxon>
    </lineage>
</organism>
<dbReference type="Pfam" id="PF00083">
    <property type="entry name" value="Sugar_tr"/>
    <property type="match status" value="1"/>
</dbReference>
<evidence type="ECO:0000256" key="2">
    <source>
        <dbReference type="ARBA" id="ARBA00022448"/>
    </source>
</evidence>
<sequence length="486" mass="51730">MASEAGKPSRPVSGASSTAAAVVARLDRIPIWALPYLYIGIIGAGFLFTFFDIFDINVSFIQTCVQIVPGCSPASAANYLGLPVLLNLVGYVIGTLILSPLADRLGRRDMLLVTMVITGLGSLYNALVSDYVNFIIARTITGIGVGADLALVNTYINEVAPSGGRARYTSLIFIMSSLGAFLGVWLGLLLTTQPEAFPLGLPFALAGPGFTFGWRLMYGIGTLLALIGILMRFQLHESPRWLISQGRVEAAAGVVAQMEAQALARVGELPTPSEIPVETQPGRIPYVEIFGNRLYLLRTLFLFVVWFIGYITVYAIAAGLTSLLAALKFPPPEAGLIVAIGSVGFVLVAIFDYAFGELLERKYWLPVAALLTLIGCLLIALGGAGNFAVAVLGSIVLFFGFNLWVPMTYTWSTEHYPTRARATGFALVDGVGHLGGSVGLLVIPPLIPTLGPLSTFLIIAGCLIVAAVIAQFGTATRLRRLDEVSP</sequence>
<dbReference type="PROSITE" id="PS00217">
    <property type="entry name" value="SUGAR_TRANSPORT_2"/>
    <property type="match status" value="1"/>
</dbReference>
<proteinExistence type="predicted"/>
<keyword evidence="9" id="KW-1185">Reference proteome</keyword>
<dbReference type="InterPro" id="IPR005828">
    <property type="entry name" value="MFS_sugar_transport-like"/>
</dbReference>
<dbReference type="RefSeq" id="WP_151727806.1">
    <property type="nucleotide sequence ID" value="NZ_BKZV01000002.1"/>
</dbReference>
<dbReference type="PANTHER" id="PTHR23511:SF34">
    <property type="entry name" value="SYNAPTIC VESICLE GLYCOPROTEIN 2"/>
    <property type="match status" value="1"/>
</dbReference>
<evidence type="ECO:0000256" key="5">
    <source>
        <dbReference type="ARBA" id="ARBA00023136"/>
    </source>
</evidence>
<feature type="transmembrane region" description="Helical" evidence="6">
    <location>
        <begin position="363"/>
        <end position="381"/>
    </location>
</feature>
<dbReference type="InterPro" id="IPR020846">
    <property type="entry name" value="MFS_dom"/>
</dbReference>
<keyword evidence="3 6" id="KW-0812">Transmembrane</keyword>
<evidence type="ECO:0000259" key="7">
    <source>
        <dbReference type="PROSITE" id="PS50850"/>
    </source>
</evidence>
<dbReference type="Gene3D" id="1.20.1250.20">
    <property type="entry name" value="MFS general substrate transporter like domains"/>
    <property type="match status" value="1"/>
</dbReference>
<dbReference type="AlphaFoldDB" id="A0A5J4K8J5"/>
<evidence type="ECO:0000256" key="6">
    <source>
        <dbReference type="SAM" id="Phobius"/>
    </source>
</evidence>
<feature type="transmembrane region" description="Helical" evidence="6">
    <location>
        <begin position="168"/>
        <end position="192"/>
    </location>
</feature>
<feature type="transmembrane region" description="Helical" evidence="6">
    <location>
        <begin position="212"/>
        <end position="231"/>
    </location>
</feature>
<dbReference type="EMBL" id="BKZV01000002">
    <property type="protein sequence ID" value="GER82977.1"/>
    <property type="molecule type" value="Genomic_DNA"/>
</dbReference>
<feature type="transmembrane region" description="Helical" evidence="6">
    <location>
        <begin position="426"/>
        <end position="447"/>
    </location>
</feature>
<dbReference type="PROSITE" id="PS50850">
    <property type="entry name" value="MFS"/>
    <property type="match status" value="1"/>
</dbReference>
<feature type="domain" description="Major facilitator superfamily (MFS) profile" evidence="7">
    <location>
        <begin position="38"/>
        <end position="478"/>
    </location>
</feature>
<dbReference type="SUPFAM" id="SSF103473">
    <property type="entry name" value="MFS general substrate transporter"/>
    <property type="match status" value="1"/>
</dbReference>
<gene>
    <name evidence="8" type="ORF">KTAU_16140</name>
</gene>
<feature type="transmembrane region" description="Helical" evidence="6">
    <location>
        <begin position="387"/>
        <end position="405"/>
    </location>
</feature>
<dbReference type="InterPro" id="IPR005829">
    <property type="entry name" value="Sugar_transporter_CS"/>
</dbReference>
<feature type="transmembrane region" description="Helical" evidence="6">
    <location>
        <begin position="110"/>
        <end position="128"/>
    </location>
</feature>
<feature type="transmembrane region" description="Helical" evidence="6">
    <location>
        <begin position="453"/>
        <end position="472"/>
    </location>
</feature>
<keyword evidence="5 6" id="KW-0472">Membrane</keyword>
<dbReference type="GO" id="GO:0005886">
    <property type="term" value="C:plasma membrane"/>
    <property type="evidence" value="ECO:0007669"/>
    <property type="project" value="UniProtKB-SubCell"/>
</dbReference>
<name>A0A5J4K8J5_9CHLR</name>
<evidence type="ECO:0000256" key="3">
    <source>
        <dbReference type="ARBA" id="ARBA00022692"/>
    </source>
</evidence>
<comment type="subcellular location">
    <subcellularLocation>
        <location evidence="1">Cell membrane</location>
        <topology evidence="1">Multi-pass membrane protein</topology>
    </subcellularLocation>
</comment>
<dbReference type="PROSITE" id="PS00216">
    <property type="entry name" value="SUGAR_TRANSPORT_1"/>
    <property type="match status" value="1"/>
</dbReference>
<evidence type="ECO:0000313" key="8">
    <source>
        <dbReference type="EMBL" id="GER82977.1"/>
    </source>
</evidence>
<dbReference type="PANTHER" id="PTHR23511">
    <property type="entry name" value="SYNAPTIC VESICLE GLYCOPROTEIN 2"/>
    <property type="match status" value="1"/>
</dbReference>
<dbReference type="CDD" id="cd17316">
    <property type="entry name" value="MFS_SV2_like"/>
    <property type="match status" value="1"/>
</dbReference>
<feature type="transmembrane region" description="Helical" evidence="6">
    <location>
        <begin position="134"/>
        <end position="156"/>
    </location>
</feature>
<evidence type="ECO:0000313" key="9">
    <source>
        <dbReference type="Proteomes" id="UP000334820"/>
    </source>
</evidence>
<keyword evidence="2" id="KW-0813">Transport</keyword>
<feature type="transmembrane region" description="Helical" evidence="6">
    <location>
        <begin position="336"/>
        <end position="356"/>
    </location>
</feature>
<feature type="transmembrane region" description="Helical" evidence="6">
    <location>
        <begin position="300"/>
        <end position="324"/>
    </location>
</feature>
<evidence type="ECO:0000256" key="4">
    <source>
        <dbReference type="ARBA" id="ARBA00022989"/>
    </source>
</evidence>
<keyword evidence="4 6" id="KW-1133">Transmembrane helix</keyword>